<evidence type="ECO:0000256" key="4">
    <source>
        <dbReference type="ARBA" id="ARBA00022842"/>
    </source>
</evidence>
<evidence type="ECO:0000256" key="1">
    <source>
        <dbReference type="ARBA" id="ARBA00001946"/>
    </source>
</evidence>
<reference evidence="5 6" key="1">
    <citation type="journal article" date="2014" name="Genome Announc.">
        <title>Complete Genome Sequence of the Model Rhizosphere Strain Azospirillum brasilense Az39, Successfully Applied in Agriculture.</title>
        <authorList>
            <person name="Rivera D."/>
            <person name="Revale S."/>
            <person name="Molina R."/>
            <person name="Gualpa J."/>
            <person name="Puente M."/>
            <person name="Maroniche G."/>
            <person name="Paris G."/>
            <person name="Baker D."/>
            <person name="Clavijo B."/>
            <person name="McLay K."/>
            <person name="Spaepen S."/>
            <person name="Perticari A."/>
            <person name="Vazquez M."/>
            <person name="Wisniewski-Dye F."/>
            <person name="Watkins C."/>
            <person name="Martinez-Abarca F."/>
            <person name="Vanderleyden J."/>
            <person name="Cassan F."/>
        </authorList>
    </citation>
    <scope>NUCLEOTIDE SEQUENCE [LARGE SCALE GENOMIC DNA]</scope>
    <source>
        <strain evidence="5 6">Az39</strain>
    </source>
</reference>
<keyword evidence="3" id="KW-0479">Metal-binding</keyword>
<dbReference type="Proteomes" id="UP000027186">
    <property type="component" value="Chromosome"/>
</dbReference>
<accession>A0A060DFJ5</accession>
<dbReference type="PANTHER" id="PTHR46193">
    <property type="entry name" value="6-PHOSPHOGLUCONATE PHOSPHATASE"/>
    <property type="match status" value="1"/>
</dbReference>
<dbReference type="InterPro" id="IPR036412">
    <property type="entry name" value="HAD-like_sf"/>
</dbReference>
<name>A0A060DFJ5_9PROT</name>
<dbReference type="Gene3D" id="1.10.150.240">
    <property type="entry name" value="Putative phosphatase, domain 2"/>
    <property type="match status" value="1"/>
</dbReference>
<dbReference type="SFLD" id="SFLDS00003">
    <property type="entry name" value="Haloacid_Dehalogenase"/>
    <property type="match status" value="1"/>
</dbReference>
<dbReference type="Pfam" id="PF00702">
    <property type="entry name" value="Hydrolase"/>
    <property type="match status" value="1"/>
</dbReference>
<comment type="similarity">
    <text evidence="2">Belongs to the HAD-like hydrolase superfamily. CbbY/CbbZ/Gph/YieH family.</text>
</comment>
<organism evidence="5 6">
    <name type="scientific">Azospirillum argentinense</name>
    <dbReference type="NCBI Taxonomy" id="2970906"/>
    <lineage>
        <taxon>Bacteria</taxon>
        <taxon>Pseudomonadati</taxon>
        <taxon>Pseudomonadota</taxon>
        <taxon>Alphaproteobacteria</taxon>
        <taxon>Rhodospirillales</taxon>
        <taxon>Azospirillaceae</taxon>
        <taxon>Azospirillum</taxon>
    </lineage>
</organism>
<dbReference type="InterPro" id="IPR051600">
    <property type="entry name" value="Beta-PGM-like"/>
</dbReference>
<dbReference type="EMBL" id="CP007793">
    <property type="protein sequence ID" value="AIB12916.1"/>
    <property type="molecule type" value="Genomic_DNA"/>
</dbReference>
<protein>
    <recommendedName>
        <fullName evidence="7">HAD family phosphatase</fullName>
    </recommendedName>
</protein>
<evidence type="ECO:0000313" key="5">
    <source>
        <dbReference type="EMBL" id="AIB12916.1"/>
    </source>
</evidence>
<dbReference type="InterPro" id="IPR006439">
    <property type="entry name" value="HAD-SF_hydro_IA"/>
</dbReference>
<dbReference type="PANTHER" id="PTHR46193:SF10">
    <property type="entry name" value="6-PHOSPHOGLUCONATE PHOSPHATASE"/>
    <property type="match status" value="1"/>
</dbReference>
<dbReference type="Gene3D" id="3.40.50.1000">
    <property type="entry name" value="HAD superfamily/HAD-like"/>
    <property type="match status" value="1"/>
</dbReference>
<dbReference type="NCBIfam" id="TIGR01509">
    <property type="entry name" value="HAD-SF-IA-v3"/>
    <property type="match status" value="1"/>
</dbReference>
<evidence type="ECO:0000313" key="6">
    <source>
        <dbReference type="Proteomes" id="UP000027186"/>
    </source>
</evidence>
<dbReference type="KEGG" id="abq:ABAZ39_13145"/>
<dbReference type="GO" id="GO:0046872">
    <property type="term" value="F:metal ion binding"/>
    <property type="evidence" value="ECO:0007669"/>
    <property type="project" value="UniProtKB-KW"/>
</dbReference>
<keyword evidence="4" id="KW-0460">Magnesium</keyword>
<evidence type="ECO:0008006" key="7">
    <source>
        <dbReference type="Google" id="ProtNLM"/>
    </source>
</evidence>
<dbReference type="AlphaFoldDB" id="A0A060DFJ5"/>
<gene>
    <name evidence="5" type="ORF">ABAZ39_13145</name>
</gene>
<comment type="cofactor">
    <cofactor evidence="1">
        <name>Mg(2+)</name>
        <dbReference type="ChEBI" id="CHEBI:18420"/>
    </cofactor>
</comment>
<evidence type="ECO:0000256" key="3">
    <source>
        <dbReference type="ARBA" id="ARBA00022723"/>
    </source>
</evidence>
<dbReference type="InterPro" id="IPR023198">
    <property type="entry name" value="PGP-like_dom2"/>
</dbReference>
<proteinExistence type="inferred from homology"/>
<evidence type="ECO:0000256" key="2">
    <source>
        <dbReference type="ARBA" id="ARBA00006171"/>
    </source>
</evidence>
<dbReference type="GO" id="GO:0003824">
    <property type="term" value="F:catalytic activity"/>
    <property type="evidence" value="ECO:0007669"/>
    <property type="project" value="UniProtKB-ARBA"/>
</dbReference>
<dbReference type="SUPFAM" id="SSF56784">
    <property type="entry name" value="HAD-like"/>
    <property type="match status" value="1"/>
</dbReference>
<dbReference type="InterPro" id="IPR023214">
    <property type="entry name" value="HAD_sf"/>
</dbReference>
<dbReference type="RefSeq" id="WP_081863002.1">
    <property type="nucleotide sequence ID" value="NZ_CP007793.1"/>
</dbReference>
<sequence length="231" mass="24773">MAMLFDCDGVLINSEAAAARVLRRWLRDVLPEDHIAPVINRARGQWAVRVVERELQRFGCQAERSWLEALDQDIDRVGEAEASPVEGVAAAVRSIPGTKAVVSNASSAWIRMAVHRTGLSDAFGDRLFSADAAGRDKPDPAVYRLAVVELGVAPDACIAVEDSRSGVIAAVKAGITVIGFAEEGPNALRAASDLKCAGAALVIHHMSQLAPMIEFDRLAHRLTTRAQSQSK</sequence>
<dbReference type="SFLD" id="SFLDG01129">
    <property type="entry name" value="C1.5:_HAD__Beta-PGM__Phosphata"/>
    <property type="match status" value="1"/>
</dbReference>